<dbReference type="EMBL" id="LWMV01000170">
    <property type="protein sequence ID" value="KZX12271.1"/>
    <property type="molecule type" value="Genomic_DNA"/>
</dbReference>
<feature type="domain" description="CRISPR type III-associated protein" evidence="9">
    <location>
        <begin position="16"/>
        <end position="213"/>
    </location>
</feature>
<dbReference type="InterPro" id="IPR013412">
    <property type="entry name" value="CRISPR-assoc_RAMP_Csm3"/>
</dbReference>
<keyword evidence="7" id="KW-0051">Antiviral defense</keyword>
<evidence type="ECO:0000256" key="5">
    <source>
        <dbReference type="ARBA" id="ARBA00022801"/>
    </source>
</evidence>
<comment type="caution">
    <text evidence="10">The sequence shown here is derived from an EMBL/GenBank/DDBJ whole genome shotgun (WGS) entry which is preliminary data.</text>
</comment>
<reference evidence="10 11" key="1">
    <citation type="submission" date="2016-04" db="EMBL/GenBank/DDBJ databases">
        <title>Genome sequence of Methanobrevibacter curvatus DSM 11111.</title>
        <authorList>
            <person name="Poehlein A."/>
            <person name="Seedorf H."/>
            <person name="Daniel R."/>
        </authorList>
    </citation>
    <scope>NUCLEOTIDE SEQUENCE [LARGE SCALE GENOMIC DNA]</scope>
    <source>
        <strain evidence="10 11">DSM 11111</strain>
    </source>
</reference>
<evidence type="ECO:0000256" key="1">
    <source>
        <dbReference type="ARBA" id="ARBA00006342"/>
    </source>
</evidence>
<dbReference type="NCBIfam" id="TIGR02582">
    <property type="entry name" value="cas7_TM1809"/>
    <property type="match status" value="1"/>
</dbReference>
<comment type="similarity">
    <text evidence="1">Belongs to the CRISPR-associated Csm3 family.</text>
</comment>
<dbReference type="GO" id="GO:0003723">
    <property type="term" value="F:RNA binding"/>
    <property type="evidence" value="ECO:0007669"/>
    <property type="project" value="UniProtKB-KW"/>
</dbReference>
<evidence type="ECO:0000259" key="9">
    <source>
        <dbReference type="Pfam" id="PF03787"/>
    </source>
</evidence>
<dbReference type="Pfam" id="PF03787">
    <property type="entry name" value="RAMPs"/>
    <property type="match status" value="1"/>
</dbReference>
<dbReference type="PANTHER" id="PTHR35579">
    <property type="entry name" value="CRISPR SYSTEM CMS ENDORIBONUCLEASE CSM3"/>
    <property type="match status" value="1"/>
</dbReference>
<dbReference type="AlphaFoldDB" id="A0A166ANL8"/>
<evidence type="ECO:0000256" key="3">
    <source>
        <dbReference type="ARBA" id="ARBA00022722"/>
    </source>
</evidence>
<protein>
    <recommendedName>
        <fullName evidence="2">CRISPR system Cms endoribonuclease Csm3</fullName>
    </recommendedName>
    <alternativeName>
        <fullName evidence="8">CRISPR type III A-associated RAMP protein Csm3</fullName>
    </alternativeName>
</protein>
<evidence type="ECO:0000256" key="4">
    <source>
        <dbReference type="ARBA" id="ARBA00022759"/>
    </source>
</evidence>
<dbReference type="GO" id="GO:0004519">
    <property type="term" value="F:endonuclease activity"/>
    <property type="evidence" value="ECO:0007669"/>
    <property type="project" value="UniProtKB-KW"/>
</dbReference>
<gene>
    <name evidence="10" type="ORF">MBCUR_11230</name>
</gene>
<evidence type="ECO:0000256" key="2">
    <source>
        <dbReference type="ARBA" id="ARBA00022150"/>
    </source>
</evidence>
<name>A0A166ANL8_9EURY</name>
<proteinExistence type="inferred from homology"/>
<dbReference type="PATRIC" id="fig|49547.3.peg.1199"/>
<dbReference type="PANTHER" id="PTHR35579:SF6">
    <property type="entry name" value="DUF324 DOMAIN-CONTAINING PROTEIN"/>
    <property type="match status" value="1"/>
</dbReference>
<sequence>MSENGYFIANYLITGTINLKTGLHIGDSKDSVEIGVIDNPIIKNRITGYPYIPGSSLKGKLRTLLELSDIKYKNSGDGKKGIPSNDLNVESAKLFGISPDNKEISEKPNFPTRLIVRDSFHVEGMDEKWNNAEDIVQGAEVKYENTIDSITSKATPRPVERIPQSSKFDFEMVLSQYESDEIVDNFVNLFKSMFLLEDNYLGGSGSRGYGKIKFENINIEKRDDKFYKFDENNNGQPVKFGFINKFNKEDIEKLINNSQ</sequence>
<organism evidence="10 11">
    <name type="scientific">Methanobrevibacter curvatus</name>
    <dbReference type="NCBI Taxonomy" id="49547"/>
    <lineage>
        <taxon>Archaea</taxon>
        <taxon>Methanobacteriati</taxon>
        <taxon>Methanobacteriota</taxon>
        <taxon>Methanomada group</taxon>
        <taxon>Methanobacteria</taxon>
        <taxon>Methanobacteriales</taxon>
        <taxon>Methanobacteriaceae</taxon>
        <taxon>Methanobrevibacter</taxon>
    </lineage>
</organism>
<dbReference type="GO" id="GO:0051607">
    <property type="term" value="P:defense response to virus"/>
    <property type="evidence" value="ECO:0007669"/>
    <property type="project" value="UniProtKB-KW"/>
</dbReference>
<keyword evidence="4" id="KW-0255">Endonuclease</keyword>
<accession>A0A166ANL8</accession>
<evidence type="ECO:0000256" key="8">
    <source>
        <dbReference type="ARBA" id="ARBA00033183"/>
    </source>
</evidence>
<dbReference type="OrthoDB" id="44077at2157"/>
<keyword evidence="11" id="KW-1185">Reference proteome</keyword>
<keyword evidence="6" id="KW-0694">RNA-binding</keyword>
<dbReference type="GO" id="GO:0016787">
    <property type="term" value="F:hydrolase activity"/>
    <property type="evidence" value="ECO:0007669"/>
    <property type="project" value="UniProtKB-KW"/>
</dbReference>
<dbReference type="STRING" id="49547.MBCUR_11230"/>
<evidence type="ECO:0000256" key="6">
    <source>
        <dbReference type="ARBA" id="ARBA00022884"/>
    </source>
</evidence>
<dbReference type="RefSeq" id="WP_067091333.1">
    <property type="nucleotide sequence ID" value="NZ_LWMV01000170.1"/>
</dbReference>
<evidence type="ECO:0000256" key="7">
    <source>
        <dbReference type="ARBA" id="ARBA00023118"/>
    </source>
</evidence>
<keyword evidence="5" id="KW-0378">Hydrolase</keyword>
<keyword evidence="3" id="KW-0540">Nuclease</keyword>
<dbReference type="InterPro" id="IPR052216">
    <property type="entry name" value="CRISPR_Csm3_endoribonuclease"/>
</dbReference>
<evidence type="ECO:0000313" key="11">
    <source>
        <dbReference type="Proteomes" id="UP000077245"/>
    </source>
</evidence>
<evidence type="ECO:0000313" key="10">
    <source>
        <dbReference type="EMBL" id="KZX12271.1"/>
    </source>
</evidence>
<dbReference type="InterPro" id="IPR005537">
    <property type="entry name" value="RAMP_III_fam"/>
</dbReference>
<dbReference type="Proteomes" id="UP000077245">
    <property type="component" value="Unassembled WGS sequence"/>
</dbReference>